<feature type="transmembrane region" description="Helical" evidence="1">
    <location>
        <begin position="223"/>
        <end position="239"/>
    </location>
</feature>
<feature type="transmembrane region" description="Helical" evidence="1">
    <location>
        <begin position="450"/>
        <end position="469"/>
    </location>
</feature>
<comment type="caution">
    <text evidence="2">The sequence shown here is derived from an EMBL/GenBank/DDBJ whole genome shotgun (WGS) entry which is preliminary data.</text>
</comment>
<dbReference type="eggNOG" id="COG1807">
    <property type="taxonomic scope" value="Bacteria"/>
</dbReference>
<evidence type="ECO:0008006" key="4">
    <source>
        <dbReference type="Google" id="ProtNLM"/>
    </source>
</evidence>
<organism evidence="2 3">
    <name type="scientific">Agrilactobacillus composti DSM 18527 = JCM 14202</name>
    <dbReference type="NCBI Taxonomy" id="1423734"/>
    <lineage>
        <taxon>Bacteria</taxon>
        <taxon>Bacillati</taxon>
        <taxon>Bacillota</taxon>
        <taxon>Bacilli</taxon>
        <taxon>Lactobacillales</taxon>
        <taxon>Lactobacillaceae</taxon>
        <taxon>Agrilactobacillus</taxon>
    </lineage>
</organism>
<dbReference type="AlphaFoldDB" id="A0A0R1XTD5"/>
<dbReference type="PATRIC" id="fig|1423734.3.peg.3143"/>
<feature type="transmembrane region" description="Helical" evidence="1">
    <location>
        <begin position="269"/>
        <end position="289"/>
    </location>
</feature>
<feature type="transmembrane region" description="Helical" evidence="1">
    <location>
        <begin position="424"/>
        <end position="443"/>
    </location>
</feature>
<feature type="transmembrane region" description="Helical" evidence="1">
    <location>
        <begin position="475"/>
        <end position="496"/>
    </location>
</feature>
<evidence type="ECO:0000313" key="2">
    <source>
        <dbReference type="EMBL" id="KRM33021.1"/>
    </source>
</evidence>
<feature type="transmembrane region" description="Helical" evidence="1">
    <location>
        <begin position="36"/>
        <end position="53"/>
    </location>
</feature>
<name>A0A0R1XTD5_9LACO</name>
<reference evidence="2 3" key="1">
    <citation type="journal article" date="2015" name="Genome Announc.">
        <title>Expanding the biotechnology potential of lactobacilli through comparative genomics of 213 strains and associated genera.</title>
        <authorList>
            <person name="Sun Z."/>
            <person name="Harris H.M."/>
            <person name="McCann A."/>
            <person name="Guo C."/>
            <person name="Argimon S."/>
            <person name="Zhang W."/>
            <person name="Yang X."/>
            <person name="Jeffery I.B."/>
            <person name="Cooney J.C."/>
            <person name="Kagawa T.F."/>
            <person name="Liu W."/>
            <person name="Song Y."/>
            <person name="Salvetti E."/>
            <person name="Wrobel A."/>
            <person name="Rasinkangas P."/>
            <person name="Parkhill J."/>
            <person name="Rea M.C."/>
            <person name="O'Sullivan O."/>
            <person name="Ritari J."/>
            <person name="Douillard F.P."/>
            <person name="Paul Ross R."/>
            <person name="Yang R."/>
            <person name="Briner A.E."/>
            <person name="Felis G.E."/>
            <person name="de Vos W.M."/>
            <person name="Barrangou R."/>
            <person name="Klaenhammer T.R."/>
            <person name="Caufield P.W."/>
            <person name="Cui Y."/>
            <person name="Zhang H."/>
            <person name="O'Toole P.W."/>
        </authorList>
    </citation>
    <scope>NUCLEOTIDE SEQUENCE [LARGE SCALE GENOMIC DNA]</scope>
    <source>
        <strain evidence="2 3">DSM 18527</strain>
    </source>
</reference>
<evidence type="ECO:0000256" key="1">
    <source>
        <dbReference type="SAM" id="Phobius"/>
    </source>
</evidence>
<dbReference type="STRING" id="1423734.FC83_GL003094"/>
<keyword evidence="1" id="KW-0812">Transmembrane</keyword>
<feature type="transmembrane region" description="Helical" evidence="1">
    <location>
        <begin position="65"/>
        <end position="87"/>
    </location>
</feature>
<feature type="transmembrane region" description="Helical" evidence="1">
    <location>
        <begin position="172"/>
        <end position="192"/>
    </location>
</feature>
<dbReference type="EMBL" id="AZGA01000057">
    <property type="protein sequence ID" value="KRM33021.1"/>
    <property type="molecule type" value="Genomic_DNA"/>
</dbReference>
<feature type="transmembrane region" description="Helical" evidence="1">
    <location>
        <begin position="198"/>
        <end position="216"/>
    </location>
</feature>
<sequence>MDQAIQLIFGTLVAISCVFAFSSPNFKMVHFFGHYWAKIIGICVTLILLWLLWRPKVRHWLKNFAFSWRWAALGVVVLFAYQMVMYWQLTLIPNWDPGTIMNNVPENTSYFYFSVNYNNTLLLLLEKGLWHMLVPGLFSQFTSALLVVNAIVLDSALLAVYTIGRRLKDQHLASLLFCLGLLFWGLSPWILVFYSDTLGIFAIAFLMLVAILLWQAQRTWQRLVWAGVYGLLALISFWLKPTSLIFSIAFLLVVLVKALRQSSTWRQKLVGLVCILGIAGILGGGSKLYTNYIYSTMTFQMWGQQKKLNPALRMPPTHFIAMGLTLIGGFNPEDTKASYEAPTYQARDEMNRQKIKTRLKNYGVWRYLNFLILKFNNNIGNGNFTWDGDVTFRAKNNPRPLNLISRFSRALNYGKAKLRDPMRFVNQITWILLLLMSWVSVLANPKTGRWLLRTCQLTVVGVLIYLLIFEGGTSRYVFMWLPCFVVCGAYGLDQYWRLPFDQLFKRKV</sequence>
<keyword evidence="1" id="KW-1133">Transmembrane helix</keyword>
<accession>A0A0R1XTD5</accession>
<proteinExistence type="predicted"/>
<keyword evidence="1" id="KW-0472">Membrane</keyword>
<keyword evidence="3" id="KW-1185">Reference proteome</keyword>
<dbReference type="Proteomes" id="UP000051236">
    <property type="component" value="Unassembled WGS sequence"/>
</dbReference>
<protein>
    <recommendedName>
        <fullName evidence="4">Integral membrane protein</fullName>
    </recommendedName>
</protein>
<evidence type="ECO:0000313" key="3">
    <source>
        <dbReference type="Proteomes" id="UP000051236"/>
    </source>
</evidence>
<feature type="transmembrane region" description="Helical" evidence="1">
    <location>
        <begin position="137"/>
        <end position="160"/>
    </location>
</feature>
<gene>
    <name evidence="2" type="ORF">FC83_GL003094</name>
</gene>